<sequence length="402" mass="43899">MENLNTSKMKASKVIIIILACLVAFGPLSIDMYLSALPSIASDLNVGASQVKQTVTIFLVGFSFGMLVYGPLSDRYGRKKLLIIGILFYLMATIGILFIKSIEALLAFRLLQALGGASASVLARAIVRDLYPLNEAAKILSWMNIVTMVATIIAPLFGSFLLKWFDWQSIFMFLFIFAGVTLLSFVLKIPETHVKSSRLISLTHVIAGYYSVLKDSKAMTLIVCMSSAFAGMFVYITLSPFIFIKFFNFTEQQYAYLFASNITGILIMTFINASIVTRLGPLKMVTLCTLILFISALGLLFFTLIWIVPVGIMASLFFFVAMTGSLNANCIALLLGMYEKNAGTASGLAISIQFGLGGGMSFLVSLLTTTNPWPMGIFMFVMGSISLVALLLFKRSVSCKVG</sequence>
<dbReference type="InterPro" id="IPR004812">
    <property type="entry name" value="Efflux_drug-R_Bcr/CmlA"/>
</dbReference>
<keyword evidence="4" id="KW-1003">Cell membrane</keyword>
<feature type="transmembrane region" description="Helical" evidence="8">
    <location>
        <begin position="218"/>
        <end position="242"/>
    </location>
</feature>
<feature type="domain" description="Major facilitator superfamily (MFS) profile" evidence="9">
    <location>
        <begin position="15"/>
        <end position="401"/>
    </location>
</feature>
<evidence type="ECO:0000256" key="6">
    <source>
        <dbReference type="ARBA" id="ARBA00022989"/>
    </source>
</evidence>
<comment type="caution">
    <text evidence="10">The sequence shown here is derived from an EMBL/GenBank/DDBJ whole genome shotgun (WGS) entry which is preliminary data.</text>
</comment>
<dbReference type="RefSeq" id="WP_385877155.1">
    <property type="nucleotide sequence ID" value="NZ_JBHLXE010000089.1"/>
</dbReference>
<protein>
    <recommendedName>
        <fullName evidence="8">Bcr/CflA family efflux transporter</fullName>
    </recommendedName>
</protein>
<evidence type="ECO:0000259" key="9">
    <source>
        <dbReference type="PROSITE" id="PS50850"/>
    </source>
</evidence>
<dbReference type="PANTHER" id="PTHR23502:SF132">
    <property type="entry name" value="POLYAMINE TRANSPORTER 2-RELATED"/>
    <property type="match status" value="1"/>
</dbReference>
<evidence type="ECO:0000256" key="7">
    <source>
        <dbReference type="ARBA" id="ARBA00023136"/>
    </source>
</evidence>
<dbReference type="Pfam" id="PF07690">
    <property type="entry name" value="MFS_1"/>
    <property type="match status" value="1"/>
</dbReference>
<proteinExistence type="inferred from homology"/>
<feature type="transmembrane region" description="Helical" evidence="8">
    <location>
        <begin position="314"/>
        <end position="335"/>
    </location>
</feature>
<evidence type="ECO:0000256" key="3">
    <source>
        <dbReference type="ARBA" id="ARBA00022448"/>
    </source>
</evidence>
<feature type="transmembrane region" description="Helical" evidence="8">
    <location>
        <begin position="254"/>
        <end position="275"/>
    </location>
</feature>
<feature type="transmembrane region" description="Helical" evidence="8">
    <location>
        <begin position="287"/>
        <end position="308"/>
    </location>
</feature>
<evidence type="ECO:0000256" key="8">
    <source>
        <dbReference type="RuleBase" id="RU365088"/>
    </source>
</evidence>
<feature type="transmembrane region" description="Helical" evidence="8">
    <location>
        <begin position="12"/>
        <end position="30"/>
    </location>
</feature>
<feature type="transmembrane region" description="Helical" evidence="8">
    <location>
        <begin position="139"/>
        <end position="161"/>
    </location>
</feature>
<dbReference type="InterPro" id="IPR020846">
    <property type="entry name" value="MFS_dom"/>
</dbReference>
<comment type="subcellular location">
    <subcellularLocation>
        <location evidence="8">Cell inner membrane</location>
        <topology evidence="8">Multi-pass membrane protein</topology>
    </subcellularLocation>
    <subcellularLocation>
        <location evidence="1">Cell membrane</location>
        <topology evidence="1">Multi-pass membrane protein</topology>
    </subcellularLocation>
</comment>
<dbReference type="Proteomes" id="UP001589758">
    <property type="component" value="Unassembled WGS sequence"/>
</dbReference>
<dbReference type="InterPro" id="IPR011701">
    <property type="entry name" value="MFS"/>
</dbReference>
<dbReference type="CDD" id="cd17320">
    <property type="entry name" value="MFS_MdfA_MDR_like"/>
    <property type="match status" value="1"/>
</dbReference>
<dbReference type="SUPFAM" id="SSF103473">
    <property type="entry name" value="MFS general substrate transporter"/>
    <property type="match status" value="1"/>
</dbReference>
<dbReference type="PANTHER" id="PTHR23502">
    <property type="entry name" value="MAJOR FACILITATOR SUPERFAMILY"/>
    <property type="match status" value="1"/>
</dbReference>
<accession>A0ABV6CER7</accession>
<evidence type="ECO:0000256" key="2">
    <source>
        <dbReference type="ARBA" id="ARBA00006236"/>
    </source>
</evidence>
<feature type="transmembrane region" description="Helical" evidence="8">
    <location>
        <begin position="105"/>
        <end position="127"/>
    </location>
</feature>
<dbReference type="Gene3D" id="1.20.1720.10">
    <property type="entry name" value="Multidrug resistance protein D"/>
    <property type="match status" value="1"/>
</dbReference>
<gene>
    <name evidence="10" type="ORF">ACFFIT_08115</name>
</gene>
<feature type="transmembrane region" description="Helical" evidence="8">
    <location>
        <begin position="50"/>
        <end position="69"/>
    </location>
</feature>
<evidence type="ECO:0000256" key="5">
    <source>
        <dbReference type="ARBA" id="ARBA00022692"/>
    </source>
</evidence>
<name>A0ABV6CER7_9GAMM</name>
<dbReference type="InterPro" id="IPR036259">
    <property type="entry name" value="MFS_trans_sf"/>
</dbReference>
<comment type="similarity">
    <text evidence="2 8">Belongs to the major facilitator superfamily. Bcr/CmlA family.</text>
</comment>
<feature type="transmembrane region" description="Helical" evidence="8">
    <location>
        <begin position="81"/>
        <end position="99"/>
    </location>
</feature>
<feature type="transmembrane region" description="Helical" evidence="8">
    <location>
        <begin position="347"/>
        <end position="367"/>
    </location>
</feature>
<evidence type="ECO:0000313" key="11">
    <source>
        <dbReference type="Proteomes" id="UP001589758"/>
    </source>
</evidence>
<evidence type="ECO:0000313" key="10">
    <source>
        <dbReference type="EMBL" id="MFC0180041.1"/>
    </source>
</evidence>
<keyword evidence="8" id="KW-0997">Cell inner membrane</keyword>
<dbReference type="PROSITE" id="PS50850">
    <property type="entry name" value="MFS"/>
    <property type="match status" value="1"/>
</dbReference>
<keyword evidence="7 8" id="KW-0472">Membrane</keyword>
<keyword evidence="3 8" id="KW-0813">Transport</keyword>
<organism evidence="10 11">
    <name type="scientific">Thorsellia kenyensis</name>
    <dbReference type="NCBI Taxonomy" id="1549888"/>
    <lineage>
        <taxon>Bacteria</taxon>
        <taxon>Pseudomonadati</taxon>
        <taxon>Pseudomonadota</taxon>
        <taxon>Gammaproteobacteria</taxon>
        <taxon>Enterobacterales</taxon>
        <taxon>Thorselliaceae</taxon>
        <taxon>Thorsellia</taxon>
    </lineage>
</organism>
<evidence type="ECO:0000256" key="1">
    <source>
        <dbReference type="ARBA" id="ARBA00004651"/>
    </source>
</evidence>
<feature type="transmembrane region" description="Helical" evidence="8">
    <location>
        <begin position="167"/>
        <end position="187"/>
    </location>
</feature>
<evidence type="ECO:0000256" key="4">
    <source>
        <dbReference type="ARBA" id="ARBA00022475"/>
    </source>
</evidence>
<keyword evidence="5 8" id="KW-0812">Transmembrane</keyword>
<keyword evidence="6 8" id="KW-1133">Transmembrane helix</keyword>
<keyword evidence="11" id="KW-1185">Reference proteome</keyword>
<dbReference type="NCBIfam" id="TIGR00710">
    <property type="entry name" value="efflux_Bcr_CflA"/>
    <property type="match status" value="1"/>
</dbReference>
<reference evidence="10 11" key="1">
    <citation type="submission" date="2024-09" db="EMBL/GenBank/DDBJ databases">
        <authorList>
            <person name="Sun Q."/>
            <person name="Mori K."/>
        </authorList>
    </citation>
    <scope>NUCLEOTIDE SEQUENCE [LARGE SCALE GENOMIC DNA]</scope>
    <source>
        <strain evidence="10 11">CCM 8545</strain>
    </source>
</reference>
<feature type="transmembrane region" description="Helical" evidence="8">
    <location>
        <begin position="373"/>
        <end position="393"/>
    </location>
</feature>
<dbReference type="EMBL" id="JBHLXE010000089">
    <property type="protein sequence ID" value="MFC0180041.1"/>
    <property type="molecule type" value="Genomic_DNA"/>
</dbReference>